<dbReference type="Pfam" id="PF20256">
    <property type="entry name" value="MoCoBD_2"/>
    <property type="match status" value="1"/>
</dbReference>
<dbReference type="AlphaFoldDB" id="A0A5B7YH33"/>
<dbReference type="SUPFAM" id="SSF54665">
    <property type="entry name" value="CO dehydrogenase molybdoprotein N-domain-like"/>
    <property type="match status" value="1"/>
</dbReference>
<accession>A0A5B7YH33</accession>
<evidence type="ECO:0000256" key="1">
    <source>
        <dbReference type="SAM" id="MobiDB-lite"/>
    </source>
</evidence>
<organism evidence="3 4">
    <name type="scientific">Salinimonas iocasae</name>
    <dbReference type="NCBI Taxonomy" id="2572577"/>
    <lineage>
        <taxon>Bacteria</taxon>
        <taxon>Pseudomonadati</taxon>
        <taxon>Pseudomonadota</taxon>
        <taxon>Gammaproteobacteria</taxon>
        <taxon>Alteromonadales</taxon>
        <taxon>Alteromonadaceae</taxon>
        <taxon>Alteromonas/Salinimonas group</taxon>
        <taxon>Salinimonas</taxon>
    </lineage>
</organism>
<dbReference type="InterPro" id="IPR000674">
    <property type="entry name" value="Ald_Oxase/Xan_DH_a/b"/>
</dbReference>
<dbReference type="Gene3D" id="3.30.365.10">
    <property type="entry name" value="Aldehyde oxidase/xanthine dehydrogenase, molybdopterin binding domain"/>
    <property type="match status" value="4"/>
</dbReference>
<dbReference type="InterPro" id="IPR037165">
    <property type="entry name" value="AldOxase/xan_DH_Mopterin-bd_sf"/>
</dbReference>
<reference evidence="3 4" key="1">
    <citation type="submission" date="2019-04" db="EMBL/GenBank/DDBJ databases">
        <title>Salinimonas iocasae sp. nov., a halophilic bacterium isolated from the outer tube casing of tubeworms in Okinawa Trough.</title>
        <authorList>
            <person name="Zhang H."/>
            <person name="Wang H."/>
            <person name="Li C."/>
        </authorList>
    </citation>
    <scope>NUCLEOTIDE SEQUENCE [LARGE SCALE GENOMIC DNA]</scope>
    <source>
        <strain evidence="3 4">KX18D6</strain>
    </source>
</reference>
<dbReference type="InterPro" id="IPR016208">
    <property type="entry name" value="Ald_Oxase/xanthine_DH-like"/>
</dbReference>
<dbReference type="InterPro" id="IPR036856">
    <property type="entry name" value="Ald_Oxase/Xan_DH_a/b_sf"/>
</dbReference>
<dbReference type="Proteomes" id="UP000304912">
    <property type="component" value="Chromosome"/>
</dbReference>
<dbReference type="PANTHER" id="PTHR11908">
    <property type="entry name" value="XANTHINE DEHYDROGENASE"/>
    <property type="match status" value="1"/>
</dbReference>
<name>A0A5B7YH33_9ALTE</name>
<evidence type="ECO:0000313" key="4">
    <source>
        <dbReference type="Proteomes" id="UP000304912"/>
    </source>
</evidence>
<dbReference type="Pfam" id="PF01315">
    <property type="entry name" value="Ald_Xan_dh_C"/>
    <property type="match status" value="1"/>
</dbReference>
<feature type="region of interest" description="Disordered" evidence="1">
    <location>
        <begin position="568"/>
        <end position="588"/>
    </location>
</feature>
<dbReference type="KEGG" id="salk:FBQ74_16325"/>
<dbReference type="SUPFAM" id="SSF56003">
    <property type="entry name" value="Molybdenum cofactor-binding domain"/>
    <property type="match status" value="1"/>
</dbReference>
<dbReference type="Gene3D" id="3.90.1170.50">
    <property type="entry name" value="Aldehyde oxidase/xanthine dehydrogenase, a/b hammerhead"/>
    <property type="match status" value="1"/>
</dbReference>
<dbReference type="PANTHER" id="PTHR11908:SF123">
    <property type="entry name" value="ALDEHYDE OXIDOREDUCTASE MOLYBDENUM-BINDING SUBUNIT PAOC"/>
    <property type="match status" value="1"/>
</dbReference>
<dbReference type="OrthoDB" id="6177861at2"/>
<sequence>MPASKTHSVTKIGDAVDRIDGPLKVQGKATYAGDFEFEQPTLVGVYVGAVRSGGTLSHVDTTKAESQPGVKAVLTHHNAPDQRPFAEPEDAARFGQSRAVLNDTTIRYAGFPVALVIAETLEQARYAASLITHEVSSDGPDFLDDADEAQTTPESLDGGFEPDVSCGDVEHALNSAKRLDMTYRTPSQISAAMEPHTTIAYYDGDILHVHTSVQILASAVTCLANTLKMPEEKIHVQSPFVGGGFGSKLGLHNDAILACLGAIHLQQPVKVALHRRQVFHSAPHRGFSIQNIALSADNSGRINGISHHSAMPMAQDYAFAEATGAVARITYQADAIESQHRVKVVDSPMIDSCRAPGDSIGSLAFESAIDELALASETDPVAFRLKNIAPAHPVTGKPFSTHHLEACLKQGAEEFGWEKRSKSDDNNTVKRGYGVALAMRMNLIVPSEAKVVLDNNGKITVLTDMTDIGTGTYTILSQVVSDFFDMPASDITINLGDSRSPASCGSGGSFGASSSATSVRNACEKISRQLCQMMGLAQGTHTVALRDNQVVVGEGETQQSRSLAELLKDSDSQQLEAKGEVEPGESHDEYEQYSCGAHFAEVTVDTVTGEVRIKRQHGVFSAGQILNHKTATSQLQGGMVWGASYALFEDLQRDRRHGGFVNCDLAEYHFAVNRDIGDISVSFIEEPDYKACKLGSKGIGELGITGAGAAIANAVCDATGARVREFPITPDKVIAALG</sequence>
<dbReference type="RefSeq" id="WP_139757672.1">
    <property type="nucleotide sequence ID" value="NZ_CP039852.1"/>
</dbReference>
<feature type="region of interest" description="Disordered" evidence="1">
    <location>
        <begin position="138"/>
        <end position="163"/>
    </location>
</feature>
<proteinExistence type="predicted"/>
<dbReference type="SMART" id="SM01008">
    <property type="entry name" value="Ald_Xan_dh_C"/>
    <property type="match status" value="1"/>
</dbReference>
<dbReference type="GO" id="GO:0005506">
    <property type="term" value="F:iron ion binding"/>
    <property type="evidence" value="ECO:0007669"/>
    <property type="project" value="InterPro"/>
</dbReference>
<dbReference type="GO" id="GO:0016491">
    <property type="term" value="F:oxidoreductase activity"/>
    <property type="evidence" value="ECO:0007669"/>
    <property type="project" value="InterPro"/>
</dbReference>
<dbReference type="Pfam" id="PF02738">
    <property type="entry name" value="MoCoBD_1"/>
    <property type="match status" value="1"/>
</dbReference>
<evidence type="ECO:0000313" key="3">
    <source>
        <dbReference type="EMBL" id="QCZ94941.1"/>
    </source>
</evidence>
<gene>
    <name evidence="3" type="ORF">FBQ74_16325</name>
</gene>
<evidence type="ECO:0000259" key="2">
    <source>
        <dbReference type="SMART" id="SM01008"/>
    </source>
</evidence>
<feature type="domain" description="Aldehyde oxidase/xanthine dehydrogenase a/b hammerhead" evidence="2">
    <location>
        <begin position="26"/>
        <end position="140"/>
    </location>
</feature>
<dbReference type="EMBL" id="CP039852">
    <property type="protein sequence ID" value="QCZ94941.1"/>
    <property type="molecule type" value="Genomic_DNA"/>
</dbReference>
<dbReference type="InterPro" id="IPR008274">
    <property type="entry name" value="AldOxase/xan_DH_MoCoBD1"/>
</dbReference>
<keyword evidence="4" id="KW-1185">Reference proteome</keyword>
<protein>
    <submittedName>
        <fullName evidence="3">Xanthine dehydrogenase family protein molybdopterin-binding subunit</fullName>
    </submittedName>
</protein>
<dbReference type="InterPro" id="IPR046867">
    <property type="entry name" value="AldOxase/xan_DH_MoCoBD2"/>
</dbReference>